<keyword evidence="2" id="KW-1185">Reference proteome</keyword>
<dbReference type="OrthoDB" id="9005521at2"/>
<organism evidence="1 2">
    <name type="scientific">Jiangella alkaliphila</name>
    <dbReference type="NCBI Taxonomy" id="419479"/>
    <lineage>
        <taxon>Bacteria</taxon>
        <taxon>Bacillati</taxon>
        <taxon>Actinomycetota</taxon>
        <taxon>Actinomycetes</taxon>
        <taxon>Jiangellales</taxon>
        <taxon>Jiangellaceae</taxon>
        <taxon>Jiangella</taxon>
    </lineage>
</organism>
<accession>A0A1H2KLC1</accession>
<evidence type="ECO:0000313" key="1">
    <source>
        <dbReference type="EMBL" id="SDU69507.1"/>
    </source>
</evidence>
<protein>
    <submittedName>
        <fullName evidence="1">Immunity protein Imm1</fullName>
    </submittedName>
</protein>
<gene>
    <name evidence="1" type="ORF">SAMN04488563_3978</name>
</gene>
<proteinExistence type="predicted"/>
<dbReference type="Pfam" id="PF14430">
    <property type="entry name" value="Imm1"/>
    <property type="match status" value="1"/>
</dbReference>
<dbReference type="AlphaFoldDB" id="A0A1H2KLC1"/>
<evidence type="ECO:0000313" key="2">
    <source>
        <dbReference type="Proteomes" id="UP000182977"/>
    </source>
</evidence>
<name>A0A1H2KLC1_9ACTN</name>
<dbReference type="RefSeq" id="WP_052762983.1">
    <property type="nucleotide sequence ID" value="NZ_LBMC01000047.1"/>
</dbReference>
<dbReference type="STRING" id="419479.SAMN04488563_3978"/>
<dbReference type="EMBL" id="LT629791">
    <property type="protein sequence ID" value="SDU69507.1"/>
    <property type="molecule type" value="Genomic_DNA"/>
</dbReference>
<dbReference type="Proteomes" id="UP000182977">
    <property type="component" value="Chromosome I"/>
</dbReference>
<sequence length="134" mass="14178">MNGVTAGMSLCWDDGPSENEAPLTDVGEVRRRLTALDGEHRTIVTIAADGEAHLGCGGDNRLGLVLYVTADNQVFHTLINETAASGADDVVMVAGGQPGRYPARQVVPLEVAVAAAEYYATHRDISPELAWDTT</sequence>
<dbReference type="InterPro" id="IPR025680">
    <property type="entry name" value="DddI"/>
</dbReference>
<reference evidence="2" key="1">
    <citation type="submission" date="2016-10" db="EMBL/GenBank/DDBJ databases">
        <authorList>
            <person name="Varghese N."/>
            <person name="Submissions S."/>
        </authorList>
    </citation>
    <scope>NUCLEOTIDE SEQUENCE [LARGE SCALE GENOMIC DNA]</scope>
    <source>
        <strain evidence="2">DSM 45079</strain>
    </source>
</reference>